<comment type="caution">
    <text evidence="3">The sequence shown here is derived from an EMBL/GenBank/DDBJ whole genome shotgun (WGS) entry which is preliminary data.</text>
</comment>
<keyword evidence="1" id="KW-0539">Nucleus</keyword>
<proteinExistence type="predicted"/>
<dbReference type="EMBL" id="JAFNEN010000075">
    <property type="protein sequence ID" value="KAG8196022.1"/>
    <property type="molecule type" value="Genomic_DNA"/>
</dbReference>
<dbReference type="GO" id="GO:0003677">
    <property type="term" value="F:DNA binding"/>
    <property type="evidence" value="ECO:0007669"/>
    <property type="project" value="InterPro"/>
</dbReference>
<evidence type="ECO:0000259" key="2">
    <source>
        <dbReference type="PROSITE" id="PS51031"/>
    </source>
</evidence>
<comment type="subcellular location">
    <subcellularLocation>
        <location evidence="1">Nucleus</location>
    </subcellularLocation>
</comment>
<dbReference type="InterPro" id="IPR004210">
    <property type="entry name" value="BESS_motif"/>
</dbReference>
<dbReference type="PROSITE" id="PS51031">
    <property type="entry name" value="BESS"/>
    <property type="match status" value="1"/>
</dbReference>
<name>A0AAV6VJD6_9ARAC</name>
<evidence type="ECO:0000313" key="3">
    <source>
        <dbReference type="EMBL" id="KAG8196022.1"/>
    </source>
</evidence>
<evidence type="ECO:0000256" key="1">
    <source>
        <dbReference type="PROSITE-ProRule" id="PRU00371"/>
    </source>
</evidence>
<dbReference type="GO" id="GO:0005634">
    <property type="term" value="C:nucleus"/>
    <property type="evidence" value="ECO:0007669"/>
    <property type="project" value="UniProtKB-SubCell"/>
</dbReference>
<sequence length="86" mass="9861">MHKSPLPKKIKVTLAQERLDLLKEMVMRKVAAPSDPDDSVEFFYRSVAATVKQFPIMDQMRMQCKVSELLADMVEKKRAVVQAKLP</sequence>
<protein>
    <recommendedName>
        <fullName evidence="2">BESS domain-containing protein</fullName>
    </recommendedName>
</protein>
<reference evidence="3 4" key="1">
    <citation type="journal article" date="2022" name="Nat. Ecol. Evol.">
        <title>A masculinizing supergene underlies an exaggerated male reproductive morph in a spider.</title>
        <authorList>
            <person name="Hendrickx F."/>
            <person name="De Corte Z."/>
            <person name="Sonet G."/>
            <person name="Van Belleghem S.M."/>
            <person name="Kostlbacher S."/>
            <person name="Vangestel C."/>
        </authorList>
    </citation>
    <scope>NUCLEOTIDE SEQUENCE [LARGE SCALE GENOMIC DNA]</scope>
    <source>
        <strain evidence="3">W744_W776</strain>
    </source>
</reference>
<dbReference type="Proteomes" id="UP000827092">
    <property type="component" value="Unassembled WGS sequence"/>
</dbReference>
<keyword evidence="4" id="KW-1185">Reference proteome</keyword>
<dbReference type="AlphaFoldDB" id="A0AAV6VJD6"/>
<accession>A0AAV6VJD6</accession>
<organism evidence="3 4">
    <name type="scientific">Oedothorax gibbosus</name>
    <dbReference type="NCBI Taxonomy" id="931172"/>
    <lineage>
        <taxon>Eukaryota</taxon>
        <taxon>Metazoa</taxon>
        <taxon>Ecdysozoa</taxon>
        <taxon>Arthropoda</taxon>
        <taxon>Chelicerata</taxon>
        <taxon>Arachnida</taxon>
        <taxon>Araneae</taxon>
        <taxon>Araneomorphae</taxon>
        <taxon>Entelegynae</taxon>
        <taxon>Araneoidea</taxon>
        <taxon>Linyphiidae</taxon>
        <taxon>Erigoninae</taxon>
        <taxon>Oedothorax</taxon>
    </lineage>
</organism>
<evidence type="ECO:0000313" key="4">
    <source>
        <dbReference type="Proteomes" id="UP000827092"/>
    </source>
</evidence>
<feature type="domain" description="BESS" evidence="2">
    <location>
        <begin position="37"/>
        <end position="76"/>
    </location>
</feature>
<gene>
    <name evidence="3" type="ORF">JTE90_028992</name>
</gene>